<dbReference type="SUPFAM" id="SSF88659">
    <property type="entry name" value="Sigma3 and sigma4 domains of RNA polymerase sigma factors"/>
    <property type="match status" value="1"/>
</dbReference>
<sequence length="330" mass="36070">MAQIFSDDPVVERESANENSRARFERAVAPLHQGLHAHCYRMLGSVHDADDALQDALLRAWAAFDRFEGRSSLRTWLYTVATRTCLDSAKARGKRALPIDLGPATTEPAAHSIPDNETEWLTPYPDPADSAERTQHVELAFVATLQLLSGNERAALLLVDVLGFSASDAASVMGTNTTSIHSALARGRRTLAKRNASPVPTLPRPSQSTLSLASRFAEALSNSDLREFVDLLTPDVTWQMPPLTEWYAGADAVAAFAHAVPMTLCPSWRTRLITANGHAAVAFYVGEHRAGPHEAWSLTLLDIQDGRITSITSFLDPDLFTRFDLPTSLN</sequence>
<feature type="domain" description="RNA polymerase sigma factor 70 region 4 type 2" evidence="8">
    <location>
        <begin position="140"/>
        <end position="191"/>
    </location>
</feature>
<comment type="caution">
    <text evidence="10">The sequence shown here is derived from an EMBL/GenBank/DDBJ whole genome shotgun (WGS) entry which is preliminary data.</text>
</comment>
<dbReference type="SUPFAM" id="SSF88946">
    <property type="entry name" value="Sigma2 domain of RNA polymerase sigma factors"/>
    <property type="match status" value="1"/>
</dbReference>
<keyword evidence="3" id="KW-0805">Transcription regulation</keyword>
<evidence type="ECO:0000313" key="11">
    <source>
        <dbReference type="Proteomes" id="UP001589643"/>
    </source>
</evidence>
<name>A0ABV5ENY2_9MICO</name>
<dbReference type="PANTHER" id="PTHR30173:SF36">
    <property type="entry name" value="ECF RNA POLYMERASE SIGMA FACTOR SIGJ"/>
    <property type="match status" value="1"/>
</dbReference>
<dbReference type="Gene3D" id="3.10.450.50">
    <property type="match status" value="1"/>
</dbReference>
<evidence type="ECO:0000259" key="9">
    <source>
        <dbReference type="Pfam" id="PF12680"/>
    </source>
</evidence>
<evidence type="ECO:0000259" key="7">
    <source>
        <dbReference type="Pfam" id="PF04542"/>
    </source>
</evidence>
<evidence type="ECO:0000256" key="5">
    <source>
        <dbReference type="ARBA" id="ARBA00023163"/>
    </source>
</evidence>
<organism evidence="10 11">
    <name type="scientific">Microbacterium plantarum</name>
    <dbReference type="NCBI Taxonomy" id="1816425"/>
    <lineage>
        <taxon>Bacteria</taxon>
        <taxon>Bacillati</taxon>
        <taxon>Actinomycetota</taxon>
        <taxon>Actinomycetes</taxon>
        <taxon>Micrococcales</taxon>
        <taxon>Microbacteriaceae</taxon>
        <taxon>Microbacterium</taxon>
    </lineage>
</organism>
<dbReference type="InterPro" id="IPR014305">
    <property type="entry name" value="RNA_pol_sigma-G_actinobac"/>
</dbReference>
<dbReference type="InterPro" id="IPR037401">
    <property type="entry name" value="SnoaL-like"/>
</dbReference>
<dbReference type="NCBIfam" id="TIGR02960">
    <property type="entry name" value="SigX5"/>
    <property type="match status" value="1"/>
</dbReference>
<dbReference type="Gene3D" id="1.10.1740.10">
    <property type="match status" value="1"/>
</dbReference>
<dbReference type="Gene3D" id="1.10.10.10">
    <property type="entry name" value="Winged helix-like DNA-binding domain superfamily/Winged helix DNA-binding domain"/>
    <property type="match status" value="1"/>
</dbReference>
<dbReference type="InterPro" id="IPR032710">
    <property type="entry name" value="NTF2-like_dom_sf"/>
</dbReference>
<evidence type="ECO:0000256" key="6">
    <source>
        <dbReference type="SAM" id="MobiDB-lite"/>
    </source>
</evidence>
<dbReference type="Pfam" id="PF08281">
    <property type="entry name" value="Sigma70_r4_2"/>
    <property type="match status" value="1"/>
</dbReference>
<dbReference type="InterPro" id="IPR014284">
    <property type="entry name" value="RNA_pol_sigma-70_dom"/>
</dbReference>
<evidence type="ECO:0000259" key="8">
    <source>
        <dbReference type="Pfam" id="PF08281"/>
    </source>
</evidence>
<dbReference type="InterPro" id="IPR007627">
    <property type="entry name" value="RNA_pol_sigma70_r2"/>
</dbReference>
<feature type="domain" description="RNA polymerase sigma-70 region 2" evidence="7">
    <location>
        <begin position="31"/>
        <end position="93"/>
    </location>
</feature>
<protein>
    <submittedName>
        <fullName evidence="10">RNA polymerase subunit sigma-70</fullName>
        <ecNumber evidence="10">2.7.7.6</ecNumber>
    </submittedName>
</protein>
<comment type="subunit">
    <text evidence="2">Interacts transiently with the RNA polymerase catalytic core formed by RpoA, RpoB, RpoC and RpoZ (2 alpha, 1 beta, 1 beta' and 1 omega subunit) to form the RNA polymerase holoenzyme that can initiate transcription.</text>
</comment>
<dbReference type="EMBL" id="JBHLHV010000001">
    <property type="protein sequence ID" value="MFB8891672.1"/>
    <property type="molecule type" value="Genomic_DNA"/>
</dbReference>
<keyword evidence="10" id="KW-0548">Nucleotidyltransferase</keyword>
<evidence type="ECO:0000256" key="4">
    <source>
        <dbReference type="ARBA" id="ARBA00023082"/>
    </source>
</evidence>
<dbReference type="InterPro" id="IPR013249">
    <property type="entry name" value="RNA_pol_sigma70_r4_t2"/>
</dbReference>
<reference evidence="10 11" key="1">
    <citation type="submission" date="2024-08" db="EMBL/GenBank/DDBJ databases">
        <title>Heavy metals resistant antinobacteria isolated from wastewater.</title>
        <authorList>
            <person name="Roman Ponce B."/>
            <person name="Blanco Mercado M.A."/>
            <person name="Avila Aldana I.N."/>
            <person name="Morales Arrieta S."/>
        </authorList>
    </citation>
    <scope>NUCLEOTIDE SEQUENCE [LARGE SCALE GENOMIC DNA]</scope>
    <source>
        <strain evidence="11">sma-1</strain>
    </source>
</reference>
<keyword evidence="4" id="KW-0731">Sigma factor</keyword>
<dbReference type="Pfam" id="PF04542">
    <property type="entry name" value="Sigma70_r2"/>
    <property type="match status" value="1"/>
</dbReference>
<dbReference type="RefSeq" id="WP_378716360.1">
    <property type="nucleotide sequence ID" value="NZ_JBHLHV010000001.1"/>
</dbReference>
<dbReference type="NCBIfam" id="NF006089">
    <property type="entry name" value="PRK08241.1"/>
    <property type="match status" value="1"/>
</dbReference>
<evidence type="ECO:0000313" key="10">
    <source>
        <dbReference type="EMBL" id="MFB8891672.1"/>
    </source>
</evidence>
<dbReference type="EC" id="2.7.7.6" evidence="10"/>
<evidence type="ECO:0000256" key="2">
    <source>
        <dbReference type="ARBA" id="ARBA00011344"/>
    </source>
</evidence>
<gene>
    <name evidence="10" type="ORF">AB7P39_02320</name>
</gene>
<feature type="domain" description="SnoaL-like" evidence="9">
    <location>
        <begin position="214"/>
        <end position="310"/>
    </location>
</feature>
<dbReference type="NCBIfam" id="TIGR02937">
    <property type="entry name" value="sigma70-ECF"/>
    <property type="match status" value="1"/>
</dbReference>
<keyword evidence="10" id="KW-0808">Transferase</keyword>
<comment type="similarity">
    <text evidence="1">Belongs to the sigma-70 factor family. ECF subfamily.</text>
</comment>
<dbReference type="InterPro" id="IPR013324">
    <property type="entry name" value="RNA_pol_sigma_r3/r4-like"/>
</dbReference>
<keyword evidence="11" id="KW-1185">Reference proteome</keyword>
<dbReference type="SUPFAM" id="SSF54427">
    <property type="entry name" value="NTF2-like"/>
    <property type="match status" value="1"/>
</dbReference>
<feature type="region of interest" description="Disordered" evidence="6">
    <location>
        <begin position="99"/>
        <end position="118"/>
    </location>
</feature>
<keyword evidence="5" id="KW-0804">Transcription</keyword>
<accession>A0ABV5ENY2</accession>
<dbReference type="InterPro" id="IPR036388">
    <property type="entry name" value="WH-like_DNA-bd_sf"/>
</dbReference>
<dbReference type="Pfam" id="PF12680">
    <property type="entry name" value="SnoaL_2"/>
    <property type="match status" value="1"/>
</dbReference>
<dbReference type="Proteomes" id="UP001589643">
    <property type="component" value="Unassembled WGS sequence"/>
</dbReference>
<evidence type="ECO:0000256" key="3">
    <source>
        <dbReference type="ARBA" id="ARBA00023015"/>
    </source>
</evidence>
<dbReference type="InterPro" id="IPR013325">
    <property type="entry name" value="RNA_pol_sigma_r2"/>
</dbReference>
<dbReference type="InterPro" id="IPR052704">
    <property type="entry name" value="ECF_Sigma-70_Domain"/>
</dbReference>
<proteinExistence type="inferred from homology"/>
<dbReference type="GO" id="GO:0003899">
    <property type="term" value="F:DNA-directed RNA polymerase activity"/>
    <property type="evidence" value="ECO:0007669"/>
    <property type="project" value="UniProtKB-EC"/>
</dbReference>
<dbReference type="PANTHER" id="PTHR30173">
    <property type="entry name" value="SIGMA 19 FACTOR"/>
    <property type="match status" value="1"/>
</dbReference>
<evidence type="ECO:0000256" key="1">
    <source>
        <dbReference type="ARBA" id="ARBA00010641"/>
    </source>
</evidence>